<dbReference type="AlphaFoldDB" id="A0A3N4S006"/>
<organism evidence="2 3">
    <name type="scientific">Kitasatospora cineracea</name>
    <dbReference type="NCBI Taxonomy" id="88074"/>
    <lineage>
        <taxon>Bacteria</taxon>
        <taxon>Bacillati</taxon>
        <taxon>Actinomycetota</taxon>
        <taxon>Actinomycetes</taxon>
        <taxon>Kitasatosporales</taxon>
        <taxon>Streptomycetaceae</taxon>
        <taxon>Kitasatospora</taxon>
    </lineage>
</organism>
<feature type="domain" description="Knr4/Smi1-like" evidence="1">
    <location>
        <begin position="19"/>
        <end position="159"/>
    </location>
</feature>
<name>A0A3N4S006_9ACTN</name>
<comment type="caution">
    <text evidence="2">The sequence shown here is derived from an EMBL/GenBank/DDBJ whole genome shotgun (WGS) entry which is preliminary data.</text>
</comment>
<dbReference type="EMBL" id="RKQG01000001">
    <property type="protein sequence ID" value="RPE36611.1"/>
    <property type="molecule type" value="Genomic_DNA"/>
</dbReference>
<gene>
    <name evidence="2" type="ORF">EDD38_4988</name>
</gene>
<evidence type="ECO:0000259" key="1">
    <source>
        <dbReference type="SMART" id="SM00860"/>
    </source>
</evidence>
<evidence type="ECO:0000313" key="3">
    <source>
        <dbReference type="Proteomes" id="UP000266906"/>
    </source>
</evidence>
<accession>A0A3N4S006</accession>
<sequence>MDEELVRWYRGRMVTGPFPAFDGAEAAALERETGRPLPEPYLAFLQASGGSGLDYTVHLPECEPEPLHGFDALHTLGRDAAGRYGPGTLLGEYRDNTRPEFRSLLPIARSGGGDTLFLDLAPATHGRLCAFVFGVPWPGRLRDGVFTEVAPDFDAYLDALVLDPDTAELSWTDAADCDPADPWRRAVETRLDREAPHWRTEPWAVGQQD</sequence>
<protein>
    <submittedName>
        <fullName evidence="2">SMI1/KNR4 family protein SUKH-1</fullName>
    </submittedName>
</protein>
<dbReference type="Gene3D" id="3.40.1580.10">
    <property type="entry name" value="SMI1/KNR4-like"/>
    <property type="match status" value="1"/>
</dbReference>
<dbReference type="SUPFAM" id="SSF160631">
    <property type="entry name" value="SMI1/KNR4-like"/>
    <property type="match status" value="1"/>
</dbReference>
<dbReference type="InterPro" id="IPR018958">
    <property type="entry name" value="Knr4/Smi1-like_dom"/>
</dbReference>
<dbReference type="Pfam" id="PF09346">
    <property type="entry name" value="SMI1_KNR4"/>
    <property type="match status" value="1"/>
</dbReference>
<dbReference type="SMART" id="SM00860">
    <property type="entry name" value="SMI1_KNR4"/>
    <property type="match status" value="1"/>
</dbReference>
<keyword evidence="3" id="KW-1185">Reference proteome</keyword>
<evidence type="ECO:0000313" key="2">
    <source>
        <dbReference type="EMBL" id="RPE36611.1"/>
    </source>
</evidence>
<dbReference type="Proteomes" id="UP000266906">
    <property type="component" value="Unassembled WGS sequence"/>
</dbReference>
<proteinExistence type="predicted"/>
<dbReference type="InterPro" id="IPR037883">
    <property type="entry name" value="Knr4/Smi1-like_sf"/>
</dbReference>
<reference evidence="2 3" key="1">
    <citation type="submission" date="2018-11" db="EMBL/GenBank/DDBJ databases">
        <title>Sequencing the genomes of 1000 actinobacteria strains.</title>
        <authorList>
            <person name="Klenk H.-P."/>
        </authorList>
    </citation>
    <scope>NUCLEOTIDE SEQUENCE [LARGE SCALE GENOMIC DNA]</scope>
    <source>
        <strain evidence="2 3">DSM 44781</strain>
    </source>
</reference>